<accession>A0ACC0WI07</accession>
<protein>
    <submittedName>
        <fullName evidence="1">Uncharacterized protein</fullName>
    </submittedName>
</protein>
<dbReference type="Proteomes" id="UP001163321">
    <property type="component" value="Chromosome 13"/>
</dbReference>
<keyword evidence="2" id="KW-1185">Reference proteome</keyword>
<proteinExistence type="predicted"/>
<reference evidence="1 2" key="1">
    <citation type="journal article" date="2022" name="bioRxiv">
        <title>The genome of the oomycete Peronosclerospora sorghi, a cosmopolitan pathogen of maize and sorghum, is inflated with dispersed pseudogenes.</title>
        <authorList>
            <person name="Fletcher K."/>
            <person name="Martin F."/>
            <person name="Isakeit T."/>
            <person name="Cavanaugh K."/>
            <person name="Magill C."/>
            <person name="Michelmore R."/>
        </authorList>
    </citation>
    <scope>NUCLEOTIDE SEQUENCE [LARGE SCALE GENOMIC DNA]</scope>
    <source>
        <strain evidence="1">P6</strain>
    </source>
</reference>
<evidence type="ECO:0000313" key="2">
    <source>
        <dbReference type="Proteomes" id="UP001163321"/>
    </source>
</evidence>
<sequence length="202" mass="23028">MKAVVPRAAARTAVYGQRSGALLTNKRPSAPFFTLQHGHDVLQRPVLISRAFAGAPQRRDDQRKYAWAETDIAPPSPGRGIIGRSGNVDVTKNPNPFQRWHWLWKMLGFLNEDDRLFRQSTAVETTEHDRVIQTLHDLPKDRKAYRMVGGVLVERTVQEVLPAVTANREGIAQVLAQLNESIKQKEKEADEWQRKYNIKVQQ</sequence>
<name>A0ACC0WI07_9STRA</name>
<gene>
    <name evidence="1" type="ORF">PsorP6_013020</name>
</gene>
<evidence type="ECO:0000313" key="1">
    <source>
        <dbReference type="EMBL" id="KAI9917921.1"/>
    </source>
</evidence>
<comment type="caution">
    <text evidence="1">The sequence shown here is derived from an EMBL/GenBank/DDBJ whole genome shotgun (WGS) entry which is preliminary data.</text>
</comment>
<dbReference type="EMBL" id="CM047592">
    <property type="protein sequence ID" value="KAI9917921.1"/>
    <property type="molecule type" value="Genomic_DNA"/>
</dbReference>
<organism evidence="1 2">
    <name type="scientific">Peronosclerospora sorghi</name>
    <dbReference type="NCBI Taxonomy" id="230839"/>
    <lineage>
        <taxon>Eukaryota</taxon>
        <taxon>Sar</taxon>
        <taxon>Stramenopiles</taxon>
        <taxon>Oomycota</taxon>
        <taxon>Peronosporomycetes</taxon>
        <taxon>Peronosporales</taxon>
        <taxon>Peronosporaceae</taxon>
        <taxon>Peronosclerospora</taxon>
    </lineage>
</organism>